<evidence type="ECO:0000256" key="4">
    <source>
        <dbReference type="ARBA" id="ARBA00022729"/>
    </source>
</evidence>
<dbReference type="RefSeq" id="WP_175372681.1">
    <property type="nucleotide sequence ID" value="NZ_JABWCS010000213.1"/>
</dbReference>
<dbReference type="Gene3D" id="3.10.105.10">
    <property type="entry name" value="Dipeptide-binding Protein, Domain 3"/>
    <property type="match status" value="1"/>
</dbReference>
<comment type="similarity">
    <text evidence="2">Belongs to the bacterial solute-binding protein 5 family.</text>
</comment>
<dbReference type="PANTHER" id="PTHR30290">
    <property type="entry name" value="PERIPLASMIC BINDING COMPONENT OF ABC TRANSPORTER"/>
    <property type="match status" value="1"/>
</dbReference>
<feature type="chain" id="PRO_5038993678" evidence="6">
    <location>
        <begin position="22"/>
        <end position="533"/>
    </location>
</feature>
<evidence type="ECO:0000256" key="2">
    <source>
        <dbReference type="ARBA" id="ARBA00005695"/>
    </source>
</evidence>
<dbReference type="InterPro" id="IPR030678">
    <property type="entry name" value="Peptide/Ni-bd"/>
</dbReference>
<accession>A0A850EP07</accession>
<dbReference type="FunFam" id="3.90.76.10:FF:000001">
    <property type="entry name" value="Oligopeptide ABC transporter substrate-binding protein"/>
    <property type="match status" value="1"/>
</dbReference>
<keyword evidence="4 6" id="KW-0732">Signal</keyword>
<evidence type="ECO:0000256" key="1">
    <source>
        <dbReference type="ARBA" id="ARBA00004196"/>
    </source>
</evidence>
<keyword evidence="5" id="KW-0571">Peptide transport</keyword>
<dbReference type="SUPFAM" id="SSF53850">
    <property type="entry name" value="Periplasmic binding protein-like II"/>
    <property type="match status" value="1"/>
</dbReference>
<comment type="caution">
    <text evidence="8">The sequence shown here is derived from an EMBL/GenBank/DDBJ whole genome shotgun (WGS) entry which is preliminary data.</text>
</comment>
<comment type="subcellular location">
    <subcellularLocation>
        <location evidence="1">Cell envelope</location>
    </subcellularLocation>
</comment>
<evidence type="ECO:0000259" key="7">
    <source>
        <dbReference type="Pfam" id="PF00496"/>
    </source>
</evidence>
<dbReference type="InterPro" id="IPR039424">
    <property type="entry name" value="SBP_5"/>
</dbReference>
<dbReference type="InterPro" id="IPR000914">
    <property type="entry name" value="SBP_5_dom"/>
</dbReference>
<dbReference type="CDD" id="cd08504">
    <property type="entry name" value="PBP2_OppA"/>
    <property type="match status" value="1"/>
</dbReference>
<dbReference type="PIRSF" id="PIRSF002741">
    <property type="entry name" value="MppA"/>
    <property type="match status" value="1"/>
</dbReference>
<dbReference type="Gene3D" id="3.90.76.10">
    <property type="entry name" value="Dipeptide-binding Protein, Domain 1"/>
    <property type="match status" value="1"/>
</dbReference>
<evidence type="ECO:0000256" key="6">
    <source>
        <dbReference type="SAM" id="SignalP"/>
    </source>
</evidence>
<keyword evidence="3" id="KW-0813">Transport</keyword>
<evidence type="ECO:0000313" key="8">
    <source>
        <dbReference type="EMBL" id="NUU62186.1"/>
    </source>
</evidence>
<organism evidence="8 9">
    <name type="scientific">Paenibacillus agri</name>
    <dbReference type="NCBI Taxonomy" id="2744309"/>
    <lineage>
        <taxon>Bacteria</taxon>
        <taxon>Bacillati</taxon>
        <taxon>Bacillota</taxon>
        <taxon>Bacilli</taxon>
        <taxon>Bacillales</taxon>
        <taxon>Paenibacillaceae</taxon>
        <taxon>Paenibacillus</taxon>
    </lineage>
</organism>
<proteinExistence type="inferred from homology"/>
<dbReference type="GO" id="GO:0030288">
    <property type="term" value="C:outer membrane-bounded periplasmic space"/>
    <property type="evidence" value="ECO:0007669"/>
    <property type="project" value="UniProtKB-ARBA"/>
</dbReference>
<keyword evidence="9" id="KW-1185">Reference proteome</keyword>
<protein>
    <submittedName>
        <fullName evidence="8">Peptide ABC transporter substrate-binding protein</fullName>
    </submittedName>
</protein>
<sequence length="533" mass="59696">MKKWLYVCLCFSLLMSLGVSKGPVASAAKAQQVFRIGVEHLPESLDPAAAEVGSSYTIVKGLFEGLVRLNNAGQAVPGMAEKWTLSDDGRTYTFTLRAGAKWSNQQPVKASDFEYAWKRVLAPSANTLYAYSFFVIAGAEDYNNGNLKDPAKIGIKAINQNTLQVKLKQKTPEFLQILAHPIYLPVHADTVKGNKNWGNTDKTMVTNGPFKLKSWDDDEAVLVKNPDYYLAKEISFSEVRVLVPRISLDGINTVTSAYLMNNVDWVGGEENIDYEGLDDKTFGDLIHLPYGSTYFYQFNLNKAPFKNVKIRKALAMAIDRKALSYGTPAYGFVARGIRGTKTDFRSEISDTAYFKEDLKQAGQLLKEGLKEEGLKALPSFSIIINEGDGHKTIAQAVIGDWKKNLGINASIEVKSFGELIDKRHKGSYSIARAGWGADFNDPATFLEYFTSWSGTNDSGWSSPQYDNYIKQAQQTFDTRKRMQLLANAEKVLIDQMVIIPLYYYVVDVLRKPDIRNVYIDNDRSVIFSRGYFQ</sequence>
<evidence type="ECO:0000256" key="3">
    <source>
        <dbReference type="ARBA" id="ARBA00022448"/>
    </source>
</evidence>
<keyword evidence="5" id="KW-0653">Protein transport</keyword>
<dbReference type="Gene3D" id="3.40.190.10">
    <property type="entry name" value="Periplasmic binding protein-like II"/>
    <property type="match status" value="1"/>
</dbReference>
<reference evidence="8" key="1">
    <citation type="submission" date="2020-06" db="EMBL/GenBank/DDBJ databases">
        <title>Paenibacillus sp. nov., isolated from soil.</title>
        <authorList>
            <person name="Seo Y.L."/>
        </authorList>
    </citation>
    <scope>NUCLEOTIDE SEQUENCE [LARGE SCALE GENOMIC DNA]</scope>
    <source>
        <strain evidence="8">JW14</strain>
    </source>
</reference>
<dbReference type="AlphaFoldDB" id="A0A850EP07"/>
<feature type="signal peptide" evidence="6">
    <location>
        <begin position="1"/>
        <end position="21"/>
    </location>
</feature>
<dbReference type="Proteomes" id="UP000564806">
    <property type="component" value="Unassembled WGS sequence"/>
</dbReference>
<dbReference type="Pfam" id="PF00496">
    <property type="entry name" value="SBP_bac_5"/>
    <property type="match status" value="1"/>
</dbReference>
<evidence type="ECO:0000256" key="5">
    <source>
        <dbReference type="ARBA" id="ARBA00022856"/>
    </source>
</evidence>
<feature type="domain" description="Solute-binding protein family 5" evidence="7">
    <location>
        <begin position="75"/>
        <end position="456"/>
    </location>
</feature>
<dbReference type="EMBL" id="JABWCS010000213">
    <property type="protein sequence ID" value="NUU62186.1"/>
    <property type="molecule type" value="Genomic_DNA"/>
</dbReference>
<evidence type="ECO:0000313" key="9">
    <source>
        <dbReference type="Proteomes" id="UP000564806"/>
    </source>
</evidence>
<name>A0A850EP07_9BACL</name>
<dbReference type="GO" id="GO:1904680">
    <property type="term" value="F:peptide transmembrane transporter activity"/>
    <property type="evidence" value="ECO:0007669"/>
    <property type="project" value="TreeGrafter"/>
</dbReference>
<gene>
    <name evidence="8" type="ORF">HPT30_17725</name>
</gene>
<dbReference type="PANTHER" id="PTHR30290:SF79">
    <property type="entry name" value="DIPEPTIDE-BINDING PROTEIN DPPE"/>
    <property type="match status" value="1"/>
</dbReference>
<dbReference type="GO" id="GO:0043190">
    <property type="term" value="C:ATP-binding cassette (ABC) transporter complex"/>
    <property type="evidence" value="ECO:0007669"/>
    <property type="project" value="InterPro"/>
</dbReference>
<dbReference type="FunFam" id="3.10.105.10:FF:000001">
    <property type="entry name" value="Oligopeptide ABC transporter, oligopeptide-binding protein"/>
    <property type="match status" value="1"/>
</dbReference>
<dbReference type="GO" id="GO:0015833">
    <property type="term" value="P:peptide transport"/>
    <property type="evidence" value="ECO:0007669"/>
    <property type="project" value="UniProtKB-KW"/>
</dbReference>